<evidence type="ECO:0000313" key="11">
    <source>
        <dbReference type="Proteomes" id="UP001497623"/>
    </source>
</evidence>
<evidence type="ECO:0000256" key="5">
    <source>
        <dbReference type="PROSITE-ProRule" id="PRU00192"/>
    </source>
</evidence>
<dbReference type="EMBL" id="CAXKWB010010841">
    <property type="protein sequence ID" value="CAL4099373.1"/>
    <property type="molecule type" value="Genomic_DNA"/>
</dbReference>
<dbReference type="InterPro" id="IPR036028">
    <property type="entry name" value="SH3-like_dom_sf"/>
</dbReference>
<dbReference type="SUPFAM" id="SSF50044">
    <property type="entry name" value="SH3-domain"/>
    <property type="match status" value="1"/>
</dbReference>
<comment type="similarity">
    <text evidence="6">Belongs to the TRAFAC class dynamin-like GTPase superfamily. GB1/RHD3 GTPase family.</text>
</comment>
<dbReference type="CDD" id="cd00174">
    <property type="entry name" value="SH3"/>
    <property type="match status" value="1"/>
</dbReference>
<keyword evidence="3" id="KW-0378">Hydrolase</keyword>
<evidence type="ECO:0000256" key="4">
    <source>
        <dbReference type="ARBA" id="ARBA00023134"/>
    </source>
</evidence>
<keyword evidence="11" id="KW-1185">Reference proteome</keyword>
<dbReference type="InterPro" id="IPR030386">
    <property type="entry name" value="G_GB1_RHD3_dom"/>
</dbReference>
<dbReference type="InterPro" id="IPR001452">
    <property type="entry name" value="SH3_domain"/>
</dbReference>
<gene>
    <name evidence="10" type="ORF">MNOR_LOCUS16467</name>
</gene>
<evidence type="ECO:0000256" key="2">
    <source>
        <dbReference type="ARBA" id="ARBA00022741"/>
    </source>
</evidence>
<dbReference type="InterPro" id="IPR036543">
    <property type="entry name" value="Guanylate-bd_C_sf"/>
</dbReference>
<evidence type="ECO:0008006" key="12">
    <source>
        <dbReference type="Google" id="ProtNLM"/>
    </source>
</evidence>
<evidence type="ECO:0000259" key="8">
    <source>
        <dbReference type="PROSITE" id="PS50002"/>
    </source>
</evidence>
<protein>
    <recommendedName>
        <fullName evidence="12">Guanylate-binding protein</fullName>
    </recommendedName>
</protein>
<dbReference type="PANTHER" id="PTHR10751">
    <property type="entry name" value="GUANYLATE BINDING PROTEIN"/>
    <property type="match status" value="1"/>
</dbReference>
<feature type="domain" description="SH3" evidence="8">
    <location>
        <begin position="16"/>
        <end position="77"/>
    </location>
</feature>
<keyword evidence="2" id="KW-0547">Nucleotide-binding</keyword>
<dbReference type="GO" id="GO:0003924">
    <property type="term" value="F:GTPase activity"/>
    <property type="evidence" value="ECO:0007669"/>
    <property type="project" value="InterPro"/>
</dbReference>
<dbReference type="PROSITE" id="PS51715">
    <property type="entry name" value="G_GB1_RHD3"/>
    <property type="match status" value="1"/>
</dbReference>
<evidence type="ECO:0000313" key="10">
    <source>
        <dbReference type="EMBL" id="CAL4099373.1"/>
    </source>
</evidence>
<dbReference type="SUPFAM" id="SSF52540">
    <property type="entry name" value="P-loop containing nucleoside triphosphate hydrolases"/>
    <property type="match status" value="1"/>
</dbReference>
<evidence type="ECO:0000256" key="6">
    <source>
        <dbReference type="PROSITE-ProRule" id="PRU01052"/>
    </source>
</evidence>
<feature type="coiled-coil region" evidence="7">
    <location>
        <begin position="764"/>
        <end position="831"/>
    </location>
</feature>
<dbReference type="Gene3D" id="2.30.30.40">
    <property type="entry name" value="SH3 Domains"/>
    <property type="match status" value="1"/>
</dbReference>
<comment type="caution">
    <text evidence="10">The sequence shown here is derived from an EMBL/GenBank/DDBJ whole genome shotgun (WGS) entry which is preliminary data.</text>
</comment>
<evidence type="ECO:0000256" key="3">
    <source>
        <dbReference type="ARBA" id="ARBA00022801"/>
    </source>
</evidence>
<proteinExistence type="inferred from homology"/>
<name>A0AAV2QSX6_MEGNR</name>
<dbReference type="Pfam" id="PF02263">
    <property type="entry name" value="GBP"/>
    <property type="match status" value="1"/>
</dbReference>
<dbReference type="GO" id="GO:0005525">
    <property type="term" value="F:GTP binding"/>
    <property type="evidence" value="ECO:0007669"/>
    <property type="project" value="UniProtKB-KW"/>
</dbReference>
<keyword evidence="1 5" id="KW-0728">SH3 domain</keyword>
<dbReference type="Proteomes" id="UP001497623">
    <property type="component" value="Unassembled WGS sequence"/>
</dbReference>
<dbReference type="Gene3D" id="1.20.58.420">
    <property type="entry name" value="AHSP"/>
    <property type="match status" value="1"/>
</dbReference>
<sequence>MEGGAKLDGDQELDYVTPHQVVVLYAYRSQTQGELSLQVGERITVQGRNHNYGWWFGINTHGTHGIFPANCVKAVPLQNNKYETSFIGRDISDDHMNTINKSLRDQKLDDHDIHSGLDVNSHNTSKCPGNGSVQVNFGPVPSQHTPFGYTTTSQYQNGQKKADQNWESIPKPALPQKFNWLRYYGWEQFTDQQVQQKYDLEPKYNASPNSLTEESHSNKTHHFQSWDRLTNRNLCNEGLAVPVLVNNQVNSSVLSHLLLNPEVIDLPVCVVAVVGEYRTGKSFILNYFLRYLQNQGSENWLGEPNAPLIGFEHKNTDCAVTKGINIWNIPHIVDTPSGKVAVLLLDSQGIYDEQAKSQESTMIFALSVMCSSTLIFNHMLNLNENCLSHLQLFTSFANLNQDASNKKPFQDLMFLIRDWKWPKRKPYGLEGGRELVETKLKVQENLPTEANEIRKYLWNTFENISCYLMPRPGDFEEEEEDFNGSLSGLTVKFKKHLKQLTEHLLSPCNLIRKSVGGQILTAGQFYTYFLNCVKVMNDNEQWNQPLNLLKVQIELNCNMARREGVKHYKTLMQEFLVSKRYHQSIELVEGHQRAIQQALHVFDSRSNYTRKNDVGLSEETKENLQREINGVFDKLKEINSEREALVLHEAVKLAFSQYDIEIWEVLLSKMDNKPNVNLSQLKDKLQGSNVSWMKKLCKDGLLMNLSSSLTDEELQGLHQATSLKVLKIFWEKSLCGDNRPKHVYEKEAMLKQKINSRYDEVNQINILKRILEENQEKKSSLKKDVKKAWQDWQNALHNYNWAIENSSYDHLEELERECTNLQERYIVKNTILVKFETEDKNRKEESINKLMETWSKFNCTIL</sequence>
<accession>A0AAV2QSX6</accession>
<reference evidence="10 11" key="1">
    <citation type="submission" date="2024-05" db="EMBL/GenBank/DDBJ databases">
        <authorList>
            <person name="Wallberg A."/>
        </authorList>
    </citation>
    <scope>NUCLEOTIDE SEQUENCE [LARGE SCALE GENOMIC DNA]</scope>
</reference>
<evidence type="ECO:0000259" key="9">
    <source>
        <dbReference type="PROSITE" id="PS51715"/>
    </source>
</evidence>
<dbReference type="SMART" id="SM00326">
    <property type="entry name" value="SH3"/>
    <property type="match status" value="1"/>
</dbReference>
<evidence type="ECO:0000256" key="1">
    <source>
        <dbReference type="ARBA" id="ARBA00022443"/>
    </source>
</evidence>
<dbReference type="Pfam" id="PF14604">
    <property type="entry name" value="SH3_9"/>
    <property type="match status" value="1"/>
</dbReference>
<dbReference type="Gene3D" id="3.40.50.300">
    <property type="entry name" value="P-loop containing nucleotide triphosphate hydrolases"/>
    <property type="match status" value="1"/>
</dbReference>
<dbReference type="SUPFAM" id="SSF48340">
    <property type="entry name" value="Interferon-induced guanylate-binding protein 1 (GBP1), C-terminal domain"/>
    <property type="match status" value="1"/>
</dbReference>
<dbReference type="InterPro" id="IPR015894">
    <property type="entry name" value="Guanylate-bd_N"/>
</dbReference>
<dbReference type="InterPro" id="IPR027417">
    <property type="entry name" value="P-loop_NTPase"/>
</dbReference>
<evidence type="ECO:0000256" key="7">
    <source>
        <dbReference type="SAM" id="Coils"/>
    </source>
</evidence>
<keyword evidence="7" id="KW-0175">Coiled coil</keyword>
<feature type="domain" description="GB1/RHD3-type G" evidence="9">
    <location>
        <begin position="265"/>
        <end position="509"/>
    </location>
</feature>
<organism evidence="10 11">
    <name type="scientific">Meganyctiphanes norvegica</name>
    <name type="common">Northern krill</name>
    <name type="synonym">Thysanopoda norvegica</name>
    <dbReference type="NCBI Taxonomy" id="48144"/>
    <lineage>
        <taxon>Eukaryota</taxon>
        <taxon>Metazoa</taxon>
        <taxon>Ecdysozoa</taxon>
        <taxon>Arthropoda</taxon>
        <taxon>Crustacea</taxon>
        <taxon>Multicrustacea</taxon>
        <taxon>Malacostraca</taxon>
        <taxon>Eumalacostraca</taxon>
        <taxon>Eucarida</taxon>
        <taxon>Euphausiacea</taxon>
        <taxon>Euphausiidae</taxon>
        <taxon>Meganyctiphanes</taxon>
    </lineage>
</organism>
<keyword evidence="4" id="KW-0342">GTP-binding</keyword>
<dbReference type="PROSITE" id="PS50002">
    <property type="entry name" value="SH3"/>
    <property type="match status" value="1"/>
</dbReference>
<dbReference type="AlphaFoldDB" id="A0AAV2QSX6"/>